<evidence type="ECO:0000256" key="11">
    <source>
        <dbReference type="ARBA" id="ARBA00049375"/>
    </source>
</evidence>
<evidence type="ECO:0000256" key="13">
    <source>
        <dbReference type="HAMAP-Rule" id="MF_00384"/>
    </source>
</evidence>
<dbReference type="PIRSF" id="PIRSF000676">
    <property type="entry name" value="Homoser_kin"/>
    <property type="match status" value="1"/>
</dbReference>
<dbReference type="PANTHER" id="PTHR20861:SF1">
    <property type="entry name" value="HOMOSERINE KINASE"/>
    <property type="match status" value="1"/>
</dbReference>
<dbReference type="AlphaFoldDB" id="A0A6I4VV71"/>
<dbReference type="GO" id="GO:0005737">
    <property type="term" value="C:cytoplasm"/>
    <property type="evidence" value="ECO:0007669"/>
    <property type="project" value="UniProtKB-SubCell"/>
</dbReference>
<evidence type="ECO:0000259" key="15">
    <source>
        <dbReference type="Pfam" id="PF08544"/>
    </source>
</evidence>
<dbReference type="SUPFAM" id="SSF55060">
    <property type="entry name" value="GHMP Kinase, C-terminal domain"/>
    <property type="match status" value="1"/>
</dbReference>
<dbReference type="GO" id="GO:0004413">
    <property type="term" value="F:homoserine kinase activity"/>
    <property type="evidence" value="ECO:0007669"/>
    <property type="project" value="UniProtKB-UniRule"/>
</dbReference>
<evidence type="ECO:0000256" key="7">
    <source>
        <dbReference type="ARBA" id="ARBA00022697"/>
    </source>
</evidence>
<dbReference type="NCBIfam" id="TIGR00191">
    <property type="entry name" value="thrB"/>
    <property type="match status" value="1"/>
</dbReference>
<evidence type="ECO:0000313" key="17">
    <source>
        <dbReference type="Proteomes" id="UP000430692"/>
    </source>
</evidence>
<evidence type="ECO:0000256" key="8">
    <source>
        <dbReference type="ARBA" id="ARBA00022741"/>
    </source>
</evidence>
<dbReference type="Gene3D" id="3.30.230.10">
    <property type="match status" value="1"/>
</dbReference>
<organism evidence="16 17">
    <name type="scientific">Shimazuella alba</name>
    <dbReference type="NCBI Taxonomy" id="2690964"/>
    <lineage>
        <taxon>Bacteria</taxon>
        <taxon>Bacillati</taxon>
        <taxon>Bacillota</taxon>
        <taxon>Bacilli</taxon>
        <taxon>Bacillales</taxon>
        <taxon>Thermoactinomycetaceae</taxon>
        <taxon>Shimazuella</taxon>
    </lineage>
</organism>
<dbReference type="GO" id="GO:0005524">
    <property type="term" value="F:ATP binding"/>
    <property type="evidence" value="ECO:0007669"/>
    <property type="project" value="UniProtKB-UniRule"/>
</dbReference>
<keyword evidence="7 13" id="KW-0791">Threonine biosynthesis</keyword>
<protein>
    <recommendedName>
        <fullName evidence="4 13">Homoserine kinase</fullName>
        <shortName evidence="13">HK</shortName>
        <shortName evidence="13">HSK</shortName>
        <ecNumber evidence="3 13">2.7.1.39</ecNumber>
    </recommendedName>
</protein>
<keyword evidence="5 13" id="KW-0028">Amino-acid biosynthesis</keyword>
<evidence type="ECO:0000259" key="14">
    <source>
        <dbReference type="Pfam" id="PF00288"/>
    </source>
</evidence>
<gene>
    <name evidence="13" type="primary">thrB</name>
    <name evidence="16" type="ORF">GSM42_18975</name>
</gene>
<sequence>MHQQGVTVKVPASTANMGPGFDSIGMAFQLYTVIRMELASKTTIRAHGDHLALLATDKSNLIYQVAAHLYQSANLPIPELLIEVNSEIPLTRGLGSSAAAVVGALVAANILAGKPYTTDELFSMAARWEGHPDNVGASFFGGVIVSSMPEDKTALVPYVRFPIPDSLRILAVIPDYWLSTDKARSALPETYSKQDAVFTIGHSSLLVAALAQNRLDLLAHAMQDKIHQPYRASLIPGLTEILENAVSHGALGVALSGAGPTSICFYETDEQRDSLSAFLTNVMADNQIAFQLLDLVPDTIGIQIA</sequence>
<evidence type="ECO:0000256" key="10">
    <source>
        <dbReference type="ARBA" id="ARBA00022840"/>
    </source>
</evidence>
<dbReference type="InterPro" id="IPR014721">
    <property type="entry name" value="Ribsml_uS5_D2-typ_fold_subgr"/>
</dbReference>
<proteinExistence type="inferred from homology"/>
<reference evidence="16 17" key="1">
    <citation type="submission" date="2019-12" db="EMBL/GenBank/DDBJ databases">
        <title>Whole-genome analyses of novel actinobacteria.</title>
        <authorList>
            <person name="Sahin N."/>
            <person name="Saygin H."/>
        </authorList>
    </citation>
    <scope>NUCLEOTIDE SEQUENCE [LARGE SCALE GENOMIC DNA]</scope>
    <source>
        <strain evidence="16 17">KC615</strain>
    </source>
</reference>
<dbReference type="RefSeq" id="WP_160803118.1">
    <property type="nucleotide sequence ID" value="NZ_WUUL01000018.1"/>
</dbReference>
<dbReference type="SUPFAM" id="SSF54211">
    <property type="entry name" value="Ribosomal protein S5 domain 2-like"/>
    <property type="match status" value="1"/>
</dbReference>
<name>A0A6I4VV71_9BACL</name>
<evidence type="ECO:0000256" key="6">
    <source>
        <dbReference type="ARBA" id="ARBA00022679"/>
    </source>
</evidence>
<dbReference type="PANTHER" id="PTHR20861">
    <property type="entry name" value="HOMOSERINE/4-DIPHOSPHOCYTIDYL-2-C-METHYL-D-ERYTHRITOL KINASE"/>
    <property type="match status" value="1"/>
</dbReference>
<keyword evidence="6 13" id="KW-0808">Transferase</keyword>
<comment type="catalytic activity">
    <reaction evidence="11 13">
        <text>L-homoserine + ATP = O-phospho-L-homoserine + ADP + H(+)</text>
        <dbReference type="Rhea" id="RHEA:13985"/>
        <dbReference type="ChEBI" id="CHEBI:15378"/>
        <dbReference type="ChEBI" id="CHEBI:30616"/>
        <dbReference type="ChEBI" id="CHEBI:57476"/>
        <dbReference type="ChEBI" id="CHEBI:57590"/>
        <dbReference type="ChEBI" id="CHEBI:456216"/>
        <dbReference type="EC" id="2.7.1.39"/>
    </reaction>
</comment>
<dbReference type="InterPro" id="IPR000870">
    <property type="entry name" value="Homoserine_kinase"/>
</dbReference>
<keyword evidence="17" id="KW-1185">Reference proteome</keyword>
<dbReference type="PROSITE" id="PS00627">
    <property type="entry name" value="GHMP_KINASES_ATP"/>
    <property type="match status" value="1"/>
</dbReference>
<feature type="domain" description="GHMP kinase N-terminal" evidence="14">
    <location>
        <begin position="60"/>
        <end position="142"/>
    </location>
</feature>
<comment type="function">
    <text evidence="12 13">Catalyzes the ATP-dependent phosphorylation of L-homoserine to L-homoserine phosphate.</text>
</comment>
<dbReference type="Pfam" id="PF00288">
    <property type="entry name" value="GHMP_kinases_N"/>
    <property type="match status" value="1"/>
</dbReference>
<evidence type="ECO:0000256" key="1">
    <source>
        <dbReference type="ARBA" id="ARBA00005015"/>
    </source>
</evidence>
<dbReference type="GO" id="GO:0009088">
    <property type="term" value="P:threonine biosynthetic process"/>
    <property type="evidence" value="ECO:0007669"/>
    <property type="project" value="UniProtKB-UniRule"/>
</dbReference>
<feature type="binding site" evidence="13">
    <location>
        <begin position="89"/>
        <end position="99"/>
    </location>
    <ligand>
        <name>ATP</name>
        <dbReference type="ChEBI" id="CHEBI:30616"/>
    </ligand>
</feature>
<dbReference type="EC" id="2.7.1.39" evidence="3 13"/>
<dbReference type="UniPathway" id="UPA00050">
    <property type="reaction ID" value="UER00064"/>
</dbReference>
<comment type="subcellular location">
    <subcellularLocation>
        <location evidence="13">Cytoplasm</location>
    </subcellularLocation>
</comment>
<dbReference type="InterPro" id="IPR006203">
    <property type="entry name" value="GHMP_knse_ATP-bd_CS"/>
</dbReference>
<evidence type="ECO:0000256" key="9">
    <source>
        <dbReference type="ARBA" id="ARBA00022777"/>
    </source>
</evidence>
<dbReference type="InterPro" id="IPR020568">
    <property type="entry name" value="Ribosomal_Su5_D2-typ_SF"/>
</dbReference>
<dbReference type="Gene3D" id="3.30.70.890">
    <property type="entry name" value="GHMP kinase, C-terminal domain"/>
    <property type="match status" value="1"/>
</dbReference>
<evidence type="ECO:0000256" key="3">
    <source>
        <dbReference type="ARBA" id="ARBA00012078"/>
    </source>
</evidence>
<keyword evidence="13" id="KW-0963">Cytoplasm</keyword>
<evidence type="ECO:0000256" key="4">
    <source>
        <dbReference type="ARBA" id="ARBA00017858"/>
    </source>
</evidence>
<keyword evidence="10 13" id="KW-0067">ATP-binding</keyword>
<dbReference type="EMBL" id="WUUL01000018">
    <property type="protein sequence ID" value="MXQ55769.1"/>
    <property type="molecule type" value="Genomic_DNA"/>
</dbReference>
<dbReference type="InterPro" id="IPR013750">
    <property type="entry name" value="GHMP_kinase_C_dom"/>
</dbReference>
<evidence type="ECO:0000256" key="12">
    <source>
        <dbReference type="ARBA" id="ARBA00049954"/>
    </source>
</evidence>
<comment type="similarity">
    <text evidence="2 13">Belongs to the GHMP kinase family. Homoserine kinase subfamily.</text>
</comment>
<accession>A0A6I4VV71</accession>
<dbReference type="Pfam" id="PF08544">
    <property type="entry name" value="GHMP_kinases_C"/>
    <property type="match status" value="1"/>
</dbReference>
<comment type="caution">
    <text evidence="16">The sequence shown here is derived from an EMBL/GenBank/DDBJ whole genome shotgun (WGS) entry which is preliminary data.</text>
</comment>
<comment type="pathway">
    <text evidence="1 13">Amino-acid biosynthesis; L-threonine biosynthesis; L-threonine from L-aspartate: step 4/5.</text>
</comment>
<feature type="domain" description="GHMP kinase C-terminal" evidence="15">
    <location>
        <begin position="207"/>
        <end position="283"/>
    </location>
</feature>
<keyword evidence="8 13" id="KW-0547">Nucleotide-binding</keyword>
<dbReference type="PRINTS" id="PR00958">
    <property type="entry name" value="HOMSERKINASE"/>
</dbReference>
<dbReference type="InterPro" id="IPR036554">
    <property type="entry name" value="GHMP_kinase_C_sf"/>
</dbReference>
<keyword evidence="9 13" id="KW-0418">Kinase</keyword>
<dbReference type="Proteomes" id="UP000430692">
    <property type="component" value="Unassembled WGS sequence"/>
</dbReference>
<evidence type="ECO:0000256" key="2">
    <source>
        <dbReference type="ARBA" id="ARBA00007370"/>
    </source>
</evidence>
<dbReference type="HAMAP" id="MF_00384">
    <property type="entry name" value="Homoser_kinase"/>
    <property type="match status" value="1"/>
</dbReference>
<evidence type="ECO:0000313" key="16">
    <source>
        <dbReference type="EMBL" id="MXQ55769.1"/>
    </source>
</evidence>
<dbReference type="InterPro" id="IPR006204">
    <property type="entry name" value="GHMP_kinase_N_dom"/>
</dbReference>
<evidence type="ECO:0000256" key="5">
    <source>
        <dbReference type="ARBA" id="ARBA00022605"/>
    </source>
</evidence>